<dbReference type="STRING" id="1448315.A0A319BS84"/>
<dbReference type="OrthoDB" id="5232980at2759"/>
<organism evidence="1 2">
    <name type="scientific">Aspergillus uvarum CBS 121591</name>
    <dbReference type="NCBI Taxonomy" id="1448315"/>
    <lineage>
        <taxon>Eukaryota</taxon>
        <taxon>Fungi</taxon>
        <taxon>Dikarya</taxon>
        <taxon>Ascomycota</taxon>
        <taxon>Pezizomycotina</taxon>
        <taxon>Eurotiomycetes</taxon>
        <taxon>Eurotiomycetidae</taxon>
        <taxon>Eurotiales</taxon>
        <taxon>Aspergillaceae</taxon>
        <taxon>Aspergillus</taxon>
        <taxon>Aspergillus subgen. Circumdati</taxon>
    </lineage>
</organism>
<keyword evidence="2" id="KW-1185">Reference proteome</keyword>
<sequence>MCSPETLENFHNFLTIREATQICSRFHSDIWQPGCQVMWSGVPRNLVQTWADQHGMQTLTTVMGPLMVHDHARCLWSRKSSKGWSRYMMGASAMYAYHIAKDGGLVTVLTPPPPDLYNPFGGSNYQIVEEPILKGNLGPKVLKIEMVHPSIPGAEDFHYQIWPNNETTVWHDHFGYPPPATHWRHAVRRRASL</sequence>
<name>A0A319BS84_9EURO</name>
<dbReference type="RefSeq" id="XP_025486626.1">
    <property type="nucleotide sequence ID" value="XM_025632750.1"/>
</dbReference>
<dbReference type="EMBL" id="KZ821758">
    <property type="protein sequence ID" value="PYH76426.1"/>
    <property type="molecule type" value="Genomic_DNA"/>
</dbReference>
<dbReference type="VEuPathDB" id="FungiDB:BO82DRAFT_321856"/>
<dbReference type="Proteomes" id="UP000248340">
    <property type="component" value="Unassembled WGS sequence"/>
</dbReference>
<accession>A0A319BS84</accession>
<evidence type="ECO:0000313" key="1">
    <source>
        <dbReference type="EMBL" id="PYH76426.1"/>
    </source>
</evidence>
<protein>
    <submittedName>
        <fullName evidence="1">Uncharacterized protein</fullName>
    </submittedName>
</protein>
<dbReference type="GeneID" id="37135491"/>
<reference evidence="1 2" key="1">
    <citation type="submission" date="2016-12" db="EMBL/GenBank/DDBJ databases">
        <title>The genomes of Aspergillus section Nigri reveals drivers in fungal speciation.</title>
        <authorList>
            <consortium name="DOE Joint Genome Institute"/>
            <person name="Vesth T.C."/>
            <person name="Nybo J."/>
            <person name="Theobald S."/>
            <person name="Brandl J."/>
            <person name="Frisvad J.C."/>
            <person name="Nielsen K.F."/>
            <person name="Lyhne E.K."/>
            <person name="Kogle M.E."/>
            <person name="Kuo A."/>
            <person name="Riley R."/>
            <person name="Clum A."/>
            <person name="Nolan M."/>
            <person name="Lipzen A."/>
            <person name="Salamov A."/>
            <person name="Henrissat B."/>
            <person name="Wiebenga A."/>
            <person name="De Vries R.P."/>
            <person name="Grigoriev I.V."/>
            <person name="Mortensen U.H."/>
            <person name="Andersen M.R."/>
            <person name="Baker S.E."/>
        </authorList>
    </citation>
    <scope>NUCLEOTIDE SEQUENCE [LARGE SCALE GENOMIC DNA]</scope>
    <source>
        <strain evidence="1 2">CBS 121591</strain>
    </source>
</reference>
<proteinExistence type="predicted"/>
<evidence type="ECO:0000313" key="2">
    <source>
        <dbReference type="Proteomes" id="UP000248340"/>
    </source>
</evidence>
<gene>
    <name evidence="1" type="ORF">BO82DRAFT_321856</name>
</gene>
<dbReference type="AlphaFoldDB" id="A0A319BS84"/>